<evidence type="ECO:0000256" key="1">
    <source>
        <dbReference type="ARBA" id="ARBA00006068"/>
    </source>
</evidence>
<dbReference type="NCBIfam" id="TIGR00350">
    <property type="entry name" value="lytR_cpsA_psr"/>
    <property type="match status" value="1"/>
</dbReference>
<dbReference type="InterPro" id="IPR004474">
    <property type="entry name" value="LytR_CpsA_psr"/>
</dbReference>
<evidence type="ECO:0000313" key="3">
    <source>
        <dbReference type="EMBL" id="MSU07726.1"/>
    </source>
</evidence>
<feature type="domain" description="Cell envelope-related transcriptional attenuator" evidence="2">
    <location>
        <begin position="105"/>
        <end position="251"/>
    </location>
</feature>
<dbReference type="Proteomes" id="UP000433181">
    <property type="component" value="Unassembled WGS sequence"/>
</dbReference>
<comment type="caution">
    <text evidence="3">The sequence shown here is derived from an EMBL/GenBank/DDBJ whole genome shotgun (WGS) entry which is preliminary data.</text>
</comment>
<dbReference type="PANTHER" id="PTHR33392:SF6">
    <property type="entry name" value="POLYISOPRENYL-TEICHOIC ACID--PEPTIDOGLYCAN TEICHOIC ACID TRANSFERASE TAGU"/>
    <property type="match status" value="1"/>
</dbReference>
<accession>A0A6I2UG27</accession>
<evidence type="ECO:0000313" key="4">
    <source>
        <dbReference type="Proteomes" id="UP000433181"/>
    </source>
</evidence>
<evidence type="ECO:0000259" key="2">
    <source>
        <dbReference type="Pfam" id="PF03816"/>
    </source>
</evidence>
<keyword evidence="4" id="KW-1185">Reference proteome</keyword>
<comment type="similarity">
    <text evidence="1">Belongs to the LytR/CpsA/Psr (LCP) family.</text>
</comment>
<dbReference type="Pfam" id="PF03816">
    <property type="entry name" value="LytR_cpsA_psr"/>
    <property type="match status" value="1"/>
</dbReference>
<dbReference type="Gene3D" id="3.40.630.190">
    <property type="entry name" value="LCP protein"/>
    <property type="match status" value="1"/>
</dbReference>
<reference evidence="3 4" key="1">
    <citation type="submission" date="2019-08" db="EMBL/GenBank/DDBJ databases">
        <title>In-depth cultivation of the pig gut microbiome towards novel bacterial diversity and tailored functional studies.</title>
        <authorList>
            <person name="Wylensek D."/>
            <person name="Hitch T.C.A."/>
            <person name="Clavel T."/>
        </authorList>
    </citation>
    <scope>NUCLEOTIDE SEQUENCE [LARGE SCALE GENOMIC DNA]</scope>
    <source>
        <strain evidence="3 4">WCA-693-APC-5D-A</strain>
    </source>
</reference>
<proteinExistence type="inferred from homology"/>
<gene>
    <name evidence="3" type="ORF">FYJ84_01800</name>
</gene>
<dbReference type="PANTHER" id="PTHR33392">
    <property type="entry name" value="POLYISOPRENYL-TEICHOIC ACID--PEPTIDOGLYCAN TEICHOIC ACID TRANSFERASE TAGU"/>
    <property type="match status" value="1"/>
</dbReference>
<sequence length="341" mass="38623">MPMESQTKLNVQRKRKVLRKKRRIKFFRVFVFLILLGCALTAAGWVSMKLYGWASQTYAVYAEIYDDYKQRRALRAASFDPRFDGYTNILFVGLDTGREDTGQQADNLFLLSFRHEDGAVRIISIPRYTLAEIPGMPQPERLNNAYYYGGLPLLEQTVTGLLGVTVHHHVAIDIEALKELVDVMGGIDVYVETPMDYEDPEGDLYIHIPKGYQHMDGDTAQKYLRFSSDELGAYGRSKRQQAFVKAVYQRVLQPDVVTKLPLLLDVWQRRAVTTIEAFDSAHFTNLLRKLSGTKPEVVLLPGGLDANGSWVCDKAATEAKMAELFPAEPEPEEDEGFLGIF</sequence>
<protein>
    <submittedName>
        <fullName evidence="3">LytR family transcriptional regulator</fullName>
    </submittedName>
</protein>
<dbReference type="InterPro" id="IPR050922">
    <property type="entry name" value="LytR/CpsA/Psr_CW_biosynth"/>
</dbReference>
<organism evidence="3 4">
    <name type="scientific">Anaerovibrio slackiae</name>
    <dbReference type="NCBI Taxonomy" id="2652309"/>
    <lineage>
        <taxon>Bacteria</taxon>
        <taxon>Bacillati</taxon>
        <taxon>Bacillota</taxon>
        <taxon>Negativicutes</taxon>
        <taxon>Selenomonadales</taxon>
        <taxon>Selenomonadaceae</taxon>
        <taxon>Anaerovibrio</taxon>
    </lineage>
</organism>
<name>A0A6I2UG27_9FIRM</name>
<dbReference type="RefSeq" id="WP_154405536.1">
    <property type="nucleotide sequence ID" value="NZ_JAQXJM010000087.1"/>
</dbReference>
<dbReference type="GeneID" id="96777639"/>
<dbReference type="EMBL" id="VUNR01000002">
    <property type="protein sequence ID" value="MSU07726.1"/>
    <property type="molecule type" value="Genomic_DNA"/>
</dbReference>
<dbReference type="AlphaFoldDB" id="A0A6I2UG27"/>